<gene>
    <name evidence="2" type="ORF">GSONMT00040949001</name>
</gene>
<feature type="compositionally biased region" description="Low complexity" evidence="1">
    <location>
        <begin position="18"/>
        <end position="44"/>
    </location>
</feature>
<dbReference type="PaxDb" id="8022-A0A061AE01"/>
<dbReference type="Proteomes" id="UP000193380">
    <property type="component" value="Unassembled WGS sequence"/>
</dbReference>
<evidence type="ECO:0000313" key="2">
    <source>
        <dbReference type="EMBL" id="CDR18942.1"/>
    </source>
</evidence>
<organism evidence="2 3">
    <name type="scientific">Oncorhynchus mykiss</name>
    <name type="common">Rainbow trout</name>
    <name type="synonym">Salmo gairdneri</name>
    <dbReference type="NCBI Taxonomy" id="8022"/>
    <lineage>
        <taxon>Eukaryota</taxon>
        <taxon>Metazoa</taxon>
        <taxon>Chordata</taxon>
        <taxon>Craniata</taxon>
        <taxon>Vertebrata</taxon>
        <taxon>Euteleostomi</taxon>
        <taxon>Actinopterygii</taxon>
        <taxon>Neopterygii</taxon>
        <taxon>Teleostei</taxon>
        <taxon>Protacanthopterygii</taxon>
        <taxon>Salmoniformes</taxon>
        <taxon>Salmonidae</taxon>
        <taxon>Salmoninae</taxon>
        <taxon>Oncorhynchus</taxon>
    </lineage>
</organism>
<accession>A0A061AE01</accession>
<feature type="compositionally biased region" description="Polar residues" evidence="1">
    <location>
        <begin position="51"/>
        <end position="61"/>
    </location>
</feature>
<dbReference type="PANTHER" id="PTHR14038:SF6">
    <property type="entry name" value="PROTEIN PRRC2C"/>
    <property type="match status" value="1"/>
</dbReference>
<reference evidence="2" key="1">
    <citation type="journal article" date="2014" name="Nat. Commun.">
        <title>The rainbow trout genome provides novel insights into evolution after whole-genome duplication in vertebrates.</title>
        <authorList>
            <person name="Berthelot C."/>
            <person name="Brunet F."/>
            <person name="Chalopin D."/>
            <person name="Juanchich A."/>
            <person name="Bernard M."/>
            <person name="Noel B."/>
            <person name="Bento P."/>
            <person name="Da Silva C."/>
            <person name="Labadie K."/>
            <person name="Alberti A."/>
            <person name="Aury J.M."/>
            <person name="Louis A."/>
            <person name="Dehais P."/>
            <person name="Bardou P."/>
            <person name="Montfort J."/>
            <person name="Klopp C."/>
            <person name="Cabau C."/>
            <person name="Gaspin C."/>
            <person name="Thorgaard G.H."/>
            <person name="Boussaha M."/>
            <person name="Quillet E."/>
            <person name="Guyomard R."/>
            <person name="Galiana D."/>
            <person name="Bobe J."/>
            <person name="Volff J.N."/>
            <person name="Genet C."/>
            <person name="Wincker P."/>
            <person name="Jaillon O."/>
            <person name="Roest Crollius H."/>
            <person name="Guiguen Y."/>
        </authorList>
    </citation>
    <scope>NUCLEOTIDE SEQUENCE [LARGE SCALE GENOMIC DNA]</scope>
</reference>
<evidence type="ECO:0000256" key="1">
    <source>
        <dbReference type="SAM" id="MobiDB-lite"/>
    </source>
</evidence>
<dbReference type="InterPro" id="IPR033184">
    <property type="entry name" value="PRRC2"/>
</dbReference>
<proteinExistence type="predicted"/>
<dbReference type="PANTHER" id="PTHR14038">
    <property type="entry name" value="BAT2 HLA-B-ASSOCIATED TRANSCRIPT 2"/>
    <property type="match status" value="1"/>
</dbReference>
<sequence>MESARKAWENSPSLVEKSSPVTSSSPITSCTSSSYSSFSSASMPQIPVASVTPSTSLTGAGTYTTSSLSTKTTTASDPPNICKVKPQQLQTGSMSGTSFSQLSCVAPLLPQQQQTPQVYVSQSAAGETSNTSEAFMHLEVMTRAEVFT</sequence>
<feature type="compositionally biased region" description="Low complexity" evidence="1">
    <location>
        <begin position="62"/>
        <end position="76"/>
    </location>
</feature>
<protein>
    <submittedName>
        <fullName evidence="2">Uncharacterized protein</fullName>
    </submittedName>
</protein>
<dbReference type="STRING" id="8022.A0A061AE01"/>
<dbReference type="AlphaFoldDB" id="A0A061AE01"/>
<evidence type="ECO:0000313" key="3">
    <source>
        <dbReference type="Proteomes" id="UP000193380"/>
    </source>
</evidence>
<dbReference type="EMBL" id="FR981101">
    <property type="protein sequence ID" value="CDR18942.1"/>
    <property type="molecule type" value="Genomic_DNA"/>
</dbReference>
<name>A0A061AE01_ONCMY</name>
<reference evidence="2" key="2">
    <citation type="submission" date="2014-03" db="EMBL/GenBank/DDBJ databases">
        <authorList>
            <person name="Genoscope - CEA"/>
        </authorList>
    </citation>
    <scope>NUCLEOTIDE SEQUENCE</scope>
</reference>
<dbReference type="GO" id="GO:0030154">
    <property type="term" value="P:cell differentiation"/>
    <property type="evidence" value="ECO:0007669"/>
    <property type="project" value="TreeGrafter"/>
</dbReference>
<feature type="region of interest" description="Disordered" evidence="1">
    <location>
        <begin position="1"/>
        <end position="82"/>
    </location>
</feature>